<keyword evidence="2" id="KW-1003">Cell membrane</keyword>
<keyword evidence="4 7" id="KW-0812">Transmembrane</keyword>
<feature type="domain" description="Peptidase S54 rhomboid" evidence="8">
    <location>
        <begin position="86"/>
        <end position="220"/>
    </location>
</feature>
<keyword evidence="5 7" id="KW-1133">Transmembrane helix</keyword>
<evidence type="ECO:0000313" key="9">
    <source>
        <dbReference type="EMBL" id="RDH81838.1"/>
    </source>
</evidence>
<evidence type="ECO:0000256" key="7">
    <source>
        <dbReference type="SAM" id="Phobius"/>
    </source>
</evidence>
<evidence type="ECO:0000256" key="4">
    <source>
        <dbReference type="ARBA" id="ARBA00022692"/>
    </source>
</evidence>
<dbReference type="AlphaFoldDB" id="A0A370DAB7"/>
<dbReference type="SUPFAM" id="SSF144091">
    <property type="entry name" value="Rhomboid-like"/>
    <property type="match status" value="1"/>
</dbReference>
<protein>
    <submittedName>
        <fullName evidence="9">Rhombosortase</fullName>
    </submittedName>
</protein>
<dbReference type="EMBL" id="QFXD01000324">
    <property type="protein sequence ID" value="RDH81838.1"/>
    <property type="molecule type" value="Genomic_DNA"/>
</dbReference>
<dbReference type="NCBIfam" id="TIGR03902">
    <property type="entry name" value="rhom_GG_sort"/>
    <property type="match status" value="1"/>
</dbReference>
<dbReference type="InterPro" id="IPR035952">
    <property type="entry name" value="Rhomboid-like_sf"/>
</dbReference>
<evidence type="ECO:0000313" key="10">
    <source>
        <dbReference type="Proteomes" id="UP000255508"/>
    </source>
</evidence>
<comment type="subcellular location">
    <subcellularLocation>
        <location evidence="1">Membrane</location>
        <topology evidence="1">Multi-pass membrane protein</topology>
    </subcellularLocation>
</comment>
<dbReference type="Proteomes" id="UP000255508">
    <property type="component" value="Unassembled WGS sequence"/>
</dbReference>
<sequence>MPYRRRIDTRGTTTDSGCAAHAVAQSQAQGRPALSGLRHRLSILPPILNQGRITPLLLSSLCFLILLLPDSWQQVLRYENTAIGNGQLWRLITAHLVHLGWPHLLLNLLAFWLILELFFLPDIRLRLLLLTLGTSLGLLLFSPDVGWYAGFSGALHGLLALALLDRALTSPQSSVIMLVLLAGKLLWEQLQGPLPGSVSLTQGSVIVDAHLYGAISGAVIWGLERVALQFTNEDPE</sequence>
<feature type="transmembrane region" description="Helical" evidence="7">
    <location>
        <begin position="88"/>
        <end position="113"/>
    </location>
</feature>
<evidence type="ECO:0000256" key="1">
    <source>
        <dbReference type="ARBA" id="ARBA00004141"/>
    </source>
</evidence>
<evidence type="ECO:0000256" key="3">
    <source>
        <dbReference type="ARBA" id="ARBA00022519"/>
    </source>
</evidence>
<evidence type="ECO:0000256" key="6">
    <source>
        <dbReference type="ARBA" id="ARBA00023136"/>
    </source>
</evidence>
<dbReference type="PANTHER" id="PTHR43066:SF26">
    <property type="entry name" value="RHOMBOID PROTEASE GLPG"/>
    <property type="match status" value="1"/>
</dbReference>
<dbReference type="Gene3D" id="1.20.1540.10">
    <property type="entry name" value="Rhomboid-like"/>
    <property type="match status" value="1"/>
</dbReference>
<dbReference type="InterPro" id="IPR023826">
    <property type="entry name" value="Rhom-like_SP_proteobac"/>
</dbReference>
<evidence type="ECO:0000259" key="8">
    <source>
        <dbReference type="Pfam" id="PF01694"/>
    </source>
</evidence>
<name>A0A370DAB7_9GAMM</name>
<gene>
    <name evidence="9" type="primary">rrtA</name>
    <name evidence="9" type="ORF">DIZ79_18165</name>
</gene>
<organism evidence="9 10">
    <name type="scientific">endosymbiont of Lamellibrachia luymesi</name>
    <dbReference type="NCBI Taxonomy" id="2200907"/>
    <lineage>
        <taxon>Bacteria</taxon>
        <taxon>Pseudomonadati</taxon>
        <taxon>Pseudomonadota</taxon>
        <taxon>Gammaproteobacteria</taxon>
        <taxon>sulfur-oxidizing symbionts</taxon>
    </lineage>
</organism>
<dbReference type="GO" id="GO:0016020">
    <property type="term" value="C:membrane"/>
    <property type="evidence" value="ECO:0007669"/>
    <property type="project" value="UniProtKB-SubCell"/>
</dbReference>
<proteinExistence type="predicted"/>
<evidence type="ECO:0000256" key="2">
    <source>
        <dbReference type="ARBA" id="ARBA00022475"/>
    </source>
</evidence>
<keyword evidence="6 7" id="KW-0472">Membrane</keyword>
<accession>A0A370DAB7</accession>
<reference evidence="9 10" key="1">
    <citation type="journal article" date="2018" name="ISME J.">
        <title>Endosymbiont genomes yield clues of tubeworm success.</title>
        <authorList>
            <person name="Li Y."/>
            <person name="Liles M.R."/>
            <person name="Halanych K.M."/>
        </authorList>
    </citation>
    <scope>NUCLEOTIDE SEQUENCE [LARGE SCALE GENOMIC DNA]</scope>
    <source>
        <strain evidence="9">A1422</strain>
    </source>
</reference>
<dbReference type="InterPro" id="IPR022764">
    <property type="entry name" value="Peptidase_S54_rhomboid_dom"/>
</dbReference>
<feature type="transmembrane region" description="Helical" evidence="7">
    <location>
        <begin position="125"/>
        <end position="141"/>
    </location>
</feature>
<comment type="caution">
    <text evidence="9">The sequence shown here is derived from an EMBL/GenBank/DDBJ whole genome shotgun (WGS) entry which is preliminary data.</text>
</comment>
<dbReference type="PANTHER" id="PTHR43066">
    <property type="entry name" value="RHOMBOID-RELATED PROTEIN"/>
    <property type="match status" value="1"/>
</dbReference>
<keyword evidence="3" id="KW-0997">Cell inner membrane</keyword>
<dbReference type="Pfam" id="PF01694">
    <property type="entry name" value="Rhomboid"/>
    <property type="match status" value="1"/>
</dbReference>
<evidence type="ECO:0000256" key="5">
    <source>
        <dbReference type="ARBA" id="ARBA00022989"/>
    </source>
</evidence>
<dbReference type="GO" id="GO:0004252">
    <property type="term" value="F:serine-type endopeptidase activity"/>
    <property type="evidence" value="ECO:0007669"/>
    <property type="project" value="InterPro"/>
</dbReference>
<feature type="transmembrane region" description="Helical" evidence="7">
    <location>
        <begin position="47"/>
        <end position="68"/>
    </location>
</feature>